<proteinExistence type="predicted"/>
<feature type="transmembrane region" description="Helical" evidence="1">
    <location>
        <begin position="7"/>
        <end position="28"/>
    </location>
</feature>
<keyword evidence="1" id="KW-0812">Transmembrane</keyword>
<protein>
    <submittedName>
        <fullName evidence="2">Uncharacterized protein</fullName>
    </submittedName>
</protein>
<evidence type="ECO:0000313" key="3">
    <source>
        <dbReference type="Proteomes" id="UP000318380"/>
    </source>
</evidence>
<name>A0A561BST6_9ACTN</name>
<evidence type="ECO:0000313" key="2">
    <source>
        <dbReference type="EMBL" id="TWD81833.1"/>
    </source>
</evidence>
<gene>
    <name evidence="2" type="ORF">FB561_2956</name>
</gene>
<dbReference type="RefSeq" id="WP_145807005.1">
    <property type="nucleotide sequence ID" value="NZ_VIVK01000001.1"/>
</dbReference>
<keyword evidence="3" id="KW-1185">Reference proteome</keyword>
<accession>A0A561BST6</accession>
<keyword evidence="1" id="KW-0472">Membrane</keyword>
<dbReference type="Proteomes" id="UP000318380">
    <property type="component" value="Unassembled WGS sequence"/>
</dbReference>
<comment type="caution">
    <text evidence="2">The sequence shown here is derived from an EMBL/GenBank/DDBJ whole genome shotgun (WGS) entry which is preliminary data.</text>
</comment>
<evidence type="ECO:0000256" key="1">
    <source>
        <dbReference type="SAM" id="Phobius"/>
    </source>
</evidence>
<sequence length="79" mass="8798">MTRRQLAIRIALGVALAVVAILLGGVLGENWQRVLTALGGTLGLGILVVDSTLTHRRQQKRRRELTEEAEVYEKHRRGL</sequence>
<keyword evidence="1" id="KW-1133">Transmembrane helix</keyword>
<feature type="transmembrane region" description="Helical" evidence="1">
    <location>
        <begin position="34"/>
        <end position="53"/>
    </location>
</feature>
<reference evidence="2 3" key="1">
    <citation type="submission" date="2019-06" db="EMBL/GenBank/DDBJ databases">
        <title>Sequencing the genomes of 1000 actinobacteria strains.</title>
        <authorList>
            <person name="Klenk H.-P."/>
        </authorList>
    </citation>
    <scope>NUCLEOTIDE SEQUENCE [LARGE SCALE GENOMIC DNA]</scope>
    <source>
        <strain evidence="2 3">DSM 24683</strain>
    </source>
</reference>
<dbReference type="AlphaFoldDB" id="A0A561BST6"/>
<dbReference type="EMBL" id="VIVK01000001">
    <property type="protein sequence ID" value="TWD81833.1"/>
    <property type="molecule type" value="Genomic_DNA"/>
</dbReference>
<organism evidence="2 3">
    <name type="scientific">Kribbella amoyensis</name>
    <dbReference type="NCBI Taxonomy" id="996641"/>
    <lineage>
        <taxon>Bacteria</taxon>
        <taxon>Bacillati</taxon>
        <taxon>Actinomycetota</taxon>
        <taxon>Actinomycetes</taxon>
        <taxon>Propionibacteriales</taxon>
        <taxon>Kribbellaceae</taxon>
        <taxon>Kribbella</taxon>
    </lineage>
</organism>